<name>A0A809S6X3_9BACT</name>
<gene>
    <name evidence="2" type="ORF">NPRO_25410</name>
</gene>
<dbReference type="KEGG" id="npy:NPRO_25410"/>
<reference evidence="2" key="1">
    <citation type="journal article" name="DNA Res.">
        <title>The physiological potential of anammox bacteria as revealed by their core genome structure.</title>
        <authorList>
            <person name="Okubo T."/>
            <person name="Toyoda A."/>
            <person name="Fukuhara K."/>
            <person name="Uchiyama I."/>
            <person name="Harigaya Y."/>
            <person name="Kuroiwa M."/>
            <person name="Suzuki T."/>
            <person name="Murakami Y."/>
            <person name="Suwa Y."/>
            <person name="Takami H."/>
        </authorList>
    </citation>
    <scope>NUCLEOTIDE SEQUENCE</scope>
    <source>
        <strain evidence="2">317325-2</strain>
    </source>
</reference>
<proteinExistence type="predicted"/>
<sequence>MISATMNEKHDSHNCCEDELSHSFFGAVTVGERGQIVIPAEARNELGLRAGDKMLVLRHPLHKGLMIFKFDSVREFIDEFANYLKNVEGAASQEDEG</sequence>
<evidence type="ECO:0000313" key="3">
    <source>
        <dbReference type="Proteomes" id="UP000662873"/>
    </source>
</evidence>
<evidence type="ECO:0000259" key="1">
    <source>
        <dbReference type="SMART" id="SM00966"/>
    </source>
</evidence>
<dbReference type="InterPro" id="IPR037914">
    <property type="entry name" value="SpoVT-AbrB_sf"/>
</dbReference>
<dbReference type="GO" id="GO:0003677">
    <property type="term" value="F:DNA binding"/>
    <property type="evidence" value="ECO:0007669"/>
    <property type="project" value="InterPro"/>
</dbReference>
<dbReference type="AlphaFoldDB" id="A0A809S6X3"/>
<dbReference type="InterPro" id="IPR007159">
    <property type="entry name" value="SpoVT-AbrB_dom"/>
</dbReference>
<dbReference type="Proteomes" id="UP000662873">
    <property type="component" value="Chromosome"/>
</dbReference>
<dbReference type="EMBL" id="AP021858">
    <property type="protein sequence ID" value="BBO24946.1"/>
    <property type="molecule type" value="Genomic_DNA"/>
</dbReference>
<accession>A0A809S6X3</accession>
<dbReference type="Pfam" id="PF04014">
    <property type="entry name" value="MazE_antitoxin"/>
    <property type="match status" value="1"/>
</dbReference>
<feature type="domain" description="SpoVT-AbrB" evidence="1">
    <location>
        <begin position="28"/>
        <end position="75"/>
    </location>
</feature>
<dbReference type="Gene3D" id="2.10.260.10">
    <property type="match status" value="1"/>
</dbReference>
<dbReference type="NCBIfam" id="TIGR01439">
    <property type="entry name" value="lp_hng_hel_AbrB"/>
    <property type="match status" value="1"/>
</dbReference>
<dbReference type="SMART" id="SM00966">
    <property type="entry name" value="SpoVT_AbrB"/>
    <property type="match status" value="1"/>
</dbReference>
<dbReference type="SUPFAM" id="SSF89447">
    <property type="entry name" value="AbrB/MazE/MraZ-like"/>
    <property type="match status" value="1"/>
</dbReference>
<organism evidence="2 3">
    <name type="scientific">Candidatus Nitrosymbiomonas proteolyticus</name>
    <dbReference type="NCBI Taxonomy" id="2608984"/>
    <lineage>
        <taxon>Bacteria</taxon>
        <taxon>Bacillati</taxon>
        <taxon>Armatimonadota</taxon>
        <taxon>Armatimonadota incertae sedis</taxon>
        <taxon>Candidatus Nitrosymbiomonas</taxon>
    </lineage>
</organism>
<protein>
    <submittedName>
        <fullName evidence="2">SpoVT / AbrB like domain protein</fullName>
    </submittedName>
</protein>
<evidence type="ECO:0000313" key="2">
    <source>
        <dbReference type="EMBL" id="BBO24946.1"/>
    </source>
</evidence>